<protein>
    <submittedName>
        <fullName evidence="2">Uncharacterized protein</fullName>
    </submittedName>
</protein>
<feature type="compositionally biased region" description="Basic residues" evidence="1">
    <location>
        <begin position="239"/>
        <end position="257"/>
    </location>
</feature>
<feature type="compositionally biased region" description="Basic and acidic residues" evidence="1">
    <location>
        <begin position="493"/>
        <end position="511"/>
    </location>
</feature>
<feature type="region of interest" description="Disordered" evidence="1">
    <location>
        <begin position="347"/>
        <end position="369"/>
    </location>
</feature>
<feature type="region of interest" description="Disordered" evidence="1">
    <location>
        <begin position="442"/>
        <end position="622"/>
    </location>
</feature>
<gene>
    <name evidence="2" type="primary">ORF121241</name>
</gene>
<feature type="region of interest" description="Disordered" evidence="1">
    <location>
        <begin position="118"/>
        <end position="137"/>
    </location>
</feature>
<evidence type="ECO:0000256" key="1">
    <source>
        <dbReference type="SAM" id="MobiDB-lite"/>
    </source>
</evidence>
<feature type="region of interest" description="Disordered" evidence="1">
    <location>
        <begin position="845"/>
        <end position="930"/>
    </location>
</feature>
<dbReference type="EMBL" id="HACG01033633">
    <property type="protein sequence ID" value="CEK80498.1"/>
    <property type="molecule type" value="Transcribed_RNA"/>
</dbReference>
<feature type="compositionally biased region" description="Low complexity" evidence="1">
    <location>
        <begin position="261"/>
        <end position="270"/>
    </location>
</feature>
<feature type="region of interest" description="Disordered" evidence="1">
    <location>
        <begin position="790"/>
        <end position="809"/>
    </location>
</feature>
<feature type="compositionally biased region" description="Polar residues" evidence="1">
    <location>
        <begin position="360"/>
        <end position="369"/>
    </location>
</feature>
<feature type="compositionally biased region" description="Basic residues" evidence="1">
    <location>
        <begin position="539"/>
        <end position="549"/>
    </location>
</feature>
<feature type="non-terminal residue" evidence="2">
    <location>
        <position position="1"/>
    </location>
</feature>
<feature type="compositionally biased region" description="Low complexity" evidence="1">
    <location>
        <begin position="869"/>
        <end position="884"/>
    </location>
</feature>
<feature type="compositionally biased region" description="Basic and acidic residues" evidence="1">
    <location>
        <begin position="442"/>
        <end position="457"/>
    </location>
</feature>
<feature type="region of interest" description="Disordered" evidence="1">
    <location>
        <begin position="1"/>
        <end position="31"/>
    </location>
</feature>
<proteinExistence type="predicted"/>
<evidence type="ECO:0000313" key="2">
    <source>
        <dbReference type="EMBL" id="CEK80498.1"/>
    </source>
</evidence>
<sequence length="930" mass="103979">NLFTLENLKTPKDFDESDVESGKRNGKVSSKSLKLGKSIIKKDNNLMKHVASPTPSVSVSEKSEGHQRDSFFSVNSFKILNDSTAESSEDENLAILAKSTQSSQMSRLGKVKLKEIEEKGPDGEPGDIKTIPESPNKKFVPPSDLRKKLTSILQSKNMMHQRNEKVHSVLSESITEALHVEVNSDSDIFTSDTNTDLMSPVDQPRNLFDQFCVQGKSILSSPDIQKESTSRLAAHLHNRKCKIKRHSRSQRKHKKSKLLMSPSDQSSSSSVTIKTETVISGEADSVSIERTIHLMTDDTDHDTSSLSPTLIAETSDIDFQKHSHTFNSLPQSGKGKKRKLHRDVVTLESPGKSLRPSGKTIPQLSPSPRINPNDIYATIDGDIYVPSGKIQVTERTIILDDPVEEQRRPRSKLRLKKQINSPVKGIVSYEVVKDEDDRHDIFEDKKPKTDTEEKRNIFDSVMDKTASQTEHSDKIEEPEIPSYSPRTLRKHKKVEDTDSHTSDKIAPETKHTNINIPEMKEESEQEKGSEKDVLNVNTRQKRSRSKSLHAKTPITSENDVKKGDSSDENFKPKVEPSKPVPPLTRRSQSARRVRPDETDGDDESEELKEGTPSRKKCTYNRATTNGQEGYGIILKPLPNKPALTALHDSRQLIVKEDLKRRVIANLDKIVKGRNRLSNVNGIRGSTQTTIDKFVKRTSSSENVFSKPDLIKDSTAKQLSSAVTRNDLTPLRVNKSSSMNTQRDFGDLSNKTNSIPSSPIKAASMDNSIFGAQSSSRSVLSNYRIPRKCDSTLGDQNMTPKRHNEISDKKSDQDILFGDVYKLQSPGLKEQLSFEDVSRNADLAEVVKTPPKCDPARLNEDKLDGHRSYRSQSPPSSEGSGASSRILQLDSRESTPSRRITRSHFIEDSHSPGTRSRTKEGLLKASQFKFS</sequence>
<reference evidence="2" key="1">
    <citation type="submission" date="2014-12" db="EMBL/GenBank/DDBJ databases">
        <title>Insight into the proteome of Arion vulgaris.</title>
        <authorList>
            <person name="Aradska J."/>
            <person name="Bulat T."/>
            <person name="Smidak R."/>
            <person name="Sarate P."/>
            <person name="Gangsoo J."/>
            <person name="Sialana F."/>
            <person name="Bilban M."/>
            <person name="Lubec G."/>
        </authorList>
    </citation>
    <scope>NUCLEOTIDE SEQUENCE</scope>
    <source>
        <tissue evidence="2">Skin</tissue>
    </source>
</reference>
<organism evidence="2">
    <name type="scientific">Arion vulgaris</name>
    <dbReference type="NCBI Taxonomy" id="1028688"/>
    <lineage>
        <taxon>Eukaryota</taxon>
        <taxon>Metazoa</taxon>
        <taxon>Spiralia</taxon>
        <taxon>Lophotrochozoa</taxon>
        <taxon>Mollusca</taxon>
        <taxon>Gastropoda</taxon>
        <taxon>Heterobranchia</taxon>
        <taxon>Euthyneura</taxon>
        <taxon>Panpulmonata</taxon>
        <taxon>Eupulmonata</taxon>
        <taxon>Stylommatophora</taxon>
        <taxon>Helicina</taxon>
        <taxon>Arionoidea</taxon>
        <taxon>Arionidae</taxon>
        <taxon>Arion</taxon>
    </lineage>
</organism>
<accession>A0A0B7AI95</accession>
<feature type="compositionally biased region" description="Basic and acidic residues" evidence="1">
    <location>
        <begin position="853"/>
        <end position="866"/>
    </location>
</feature>
<feature type="region of interest" description="Disordered" evidence="1">
    <location>
        <begin position="239"/>
        <end position="276"/>
    </location>
</feature>
<feature type="compositionally biased region" description="Basic and acidic residues" evidence="1">
    <location>
        <begin position="518"/>
        <end position="533"/>
    </location>
</feature>
<feature type="compositionally biased region" description="Basic and acidic residues" evidence="1">
    <location>
        <begin position="558"/>
        <end position="576"/>
    </location>
</feature>
<name>A0A0B7AI95_9EUPU</name>
<dbReference type="AlphaFoldDB" id="A0A0B7AI95"/>